<keyword evidence="3" id="KW-0949">S-adenosyl-L-methionine</keyword>
<evidence type="ECO:0000256" key="1">
    <source>
        <dbReference type="ARBA" id="ARBA00001966"/>
    </source>
</evidence>
<dbReference type="NCBIfam" id="TIGR01210">
    <property type="entry name" value="archaeosine biosynthesis radical SAM protein RaSEA"/>
    <property type="match status" value="1"/>
</dbReference>
<dbReference type="InterPro" id="IPR058240">
    <property type="entry name" value="rSAM_sf"/>
</dbReference>
<dbReference type="Pfam" id="PF04055">
    <property type="entry name" value="Radical_SAM"/>
    <property type="match status" value="1"/>
</dbReference>
<dbReference type="Gene3D" id="3.20.20.70">
    <property type="entry name" value="Aldolase class I"/>
    <property type="match status" value="1"/>
</dbReference>
<dbReference type="SFLD" id="SFLDG01082">
    <property type="entry name" value="B12-binding_domain_containing"/>
    <property type="match status" value="1"/>
</dbReference>
<dbReference type="SUPFAM" id="SSF102114">
    <property type="entry name" value="Radical SAM enzymes"/>
    <property type="match status" value="1"/>
</dbReference>
<reference evidence="8 9" key="1">
    <citation type="journal article" date="2013" name="Genome Announc.">
        <title>Draft Genome Sequence of a Highly Flagellated, Fast-Swimming Archaeon, Methanocaldococcus villosus Strain KIN24-T80 (DSM 22612).</title>
        <authorList>
            <person name="Thennarasu S."/>
            <person name="Polireddy D."/>
            <person name="Antony A."/>
            <person name="Yada M.R."/>
            <person name="Algarawi S."/>
            <person name="Sivakumar N."/>
        </authorList>
    </citation>
    <scope>NUCLEOTIDE SEQUENCE [LARGE SCALE GENOMIC DNA]</scope>
    <source>
        <strain evidence="8 9">KIN24-T80</strain>
    </source>
</reference>
<evidence type="ECO:0000259" key="7">
    <source>
        <dbReference type="PROSITE" id="PS51918"/>
    </source>
</evidence>
<comment type="cofactor">
    <cofactor evidence="1">
        <name>[4Fe-4S] cluster</name>
        <dbReference type="ChEBI" id="CHEBI:49883"/>
    </cofactor>
</comment>
<keyword evidence="6" id="KW-0411">Iron-sulfur</keyword>
<dbReference type="GO" id="GO:0002926">
    <property type="term" value="P:tRNA wobble base 5-methoxycarbonylmethyl-2-thiouridinylation"/>
    <property type="evidence" value="ECO:0007669"/>
    <property type="project" value="TreeGrafter"/>
</dbReference>
<dbReference type="InterPro" id="IPR006638">
    <property type="entry name" value="Elp3/MiaA/NifB-like_rSAM"/>
</dbReference>
<dbReference type="GO" id="GO:0051539">
    <property type="term" value="F:4 iron, 4 sulfur cluster binding"/>
    <property type="evidence" value="ECO:0007669"/>
    <property type="project" value="UniProtKB-KW"/>
</dbReference>
<dbReference type="SMART" id="SM00729">
    <property type="entry name" value="Elp3"/>
    <property type="match status" value="1"/>
</dbReference>
<dbReference type="GO" id="GO:0046872">
    <property type="term" value="F:metal ion binding"/>
    <property type="evidence" value="ECO:0007669"/>
    <property type="project" value="UniProtKB-KW"/>
</dbReference>
<dbReference type="InterPro" id="IPR005909">
    <property type="entry name" value="RaSEA"/>
</dbReference>
<dbReference type="InterPro" id="IPR007197">
    <property type="entry name" value="rSAM"/>
</dbReference>
<gene>
    <name evidence="8" type="ORF">J422_01096</name>
</gene>
<protein>
    <submittedName>
        <fullName evidence="8">Radical SAM domain-containing protein</fullName>
    </submittedName>
</protein>
<dbReference type="AlphaFoldDB" id="N6VZY2"/>
<evidence type="ECO:0000256" key="3">
    <source>
        <dbReference type="ARBA" id="ARBA00022691"/>
    </source>
</evidence>
<dbReference type="InterPro" id="IPR039661">
    <property type="entry name" value="ELP3"/>
</dbReference>
<evidence type="ECO:0000256" key="6">
    <source>
        <dbReference type="ARBA" id="ARBA00023014"/>
    </source>
</evidence>
<evidence type="ECO:0000256" key="4">
    <source>
        <dbReference type="ARBA" id="ARBA00022723"/>
    </source>
</evidence>
<sequence length="330" mass="38472">MKPIAVWLKDEIYHDFSIGKCLVIILKTIGCSYNRCIFCSYKEDASKDIKEEEIIGQFDHALKKYNLEELDSFSVKIFTSGSFLDDREVSKRVRRYIYERLSQYKNLKEFSIESRAEYITEDKLDEMRKYLSCHIDIGLGIETFNEELRELLNKGLKCEDIVKAIRIAKKYDVGIKAYLLIKPPFLTERDAIKDAISSAKKAFELGCSRISFCPITIHKNTVLEYLWKKGQYRPPFLWSVLEIIRSVKEHYPKKIIVCDTTAFGLKRGAHNIIGCGCNKIIKENIEKFNLYQTLDLLDVECECKKVYESYIIAENKNIVPFIQECDLLEP</sequence>
<dbReference type="Proteomes" id="UP000053695">
    <property type="component" value="Unassembled WGS sequence"/>
</dbReference>
<accession>N6VZY2</accession>
<evidence type="ECO:0000313" key="8">
    <source>
        <dbReference type="EMBL" id="ENN96647.1"/>
    </source>
</evidence>
<evidence type="ECO:0000313" key="9">
    <source>
        <dbReference type="Proteomes" id="UP000053695"/>
    </source>
</evidence>
<dbReference type="EMBL" id="APMM01000007">
    <property type="protein sequence ID" value="ENN96647.1"/>
    <property type="molecule type" value="Genomic_DNA"/>
</dbReference>
<organism evidence="8 9">
    <name type="scientific">Methanocaldococcus villosus KIN24-T80</name>
    <dbReference type="NCBI Taxonomy" id="1069083"/>
    <lineage>
        <taxon>Archaea</taxon>
        <taxon>Methanobacteriati</taxon>
        <taxon>Methanobacteriota</taxon>
        <taxon>Methanomada group</taxon>
        <taxon>Methanococci</taxon>
        <taxon>Methanococcales</taxon>
        <taxon>Methanocaldococcaceae</taxon>
        <taxon>Methanocaldococcus</taxon>
    </lineage>
</organism>
<dbReference type="OrthoDB" id="105445at2157"/>
<dbReference type="GO" id="GO:0003824">
    <property type="term" value="F:catalytic activity"/>
    <property type="evidence" value="ECO:0007669"/>
    <property type="project" value="InterPro"/>
</dbReference>
<dbReference type="STRING" id="1069083.GCA_000371805_00823"/>
<feature type="domain" description="Radical SAM core" evidence="7">
    <location>
        <begin position="16"/>
        <end position="253"/>
    </location>
</feature>
<keyword evidence="2" id="KW-0004">4Fe-4S</keyword>
<keyword evidence="4" id="KW-0479">Metal-binding</keyword>
<dbReference type="PANTHER" id="PTHR11135">
    <property type="entry name" value="HISTONE ACETYLTRANSFERASE-RELATED"/>
    <property type="match status" value="1"/>
</dbReference>
<comment type="caution">
    <text evidence="8">The sequence shown here is derived from an EMBL/GenBank/DDBJ whole genome shotgun (WGS) entry which is preliminary data.</text>
</comment>
<dbReference type="GO" id="GO:0005737">
    <property type="term" value="C:cytoplasm"/>
    <property type="evidence" value="ECO:0007669"/>
    <property type="project" value="TreeGrafter"/>
</dbReference>
<dbReference type="InterPro" id="IPR013785">
    <property type="entry name" value="Aldolase_TIM"/>
</dbReference>
<evidence type="ECO:0000256" key="5">
    <source>
        <dbReference type="ARBA" id="ARBA00023004"/>
    </source>
</evidence>
<keyword evidence="9" id="KW-1185">Reference proteome</keyword>
<dbReference type="RefSeq" id="WP_004589887.1">
    <property type="nucleotide sequence ID" value="NZ_APMM01000007.1"/>
</dbReference>
<name>N6VZY2_9EURY</name>
<proteinExistence type="predicted"/>
<dbReference type="PROSITE" id="PS51918">
    <property type="entry name" value="RADICAL_SAM"/>
    <property type="match status" value="1"/>
</dbReference>
<dbReference type="PATRIC" id="fig|1069083.5.peg.214"/>
<evidence type="ECO:0000256" key="2">
    <source>
        <dbReference type="ARBA" id="ARBA00022485"/>
    </source>
</evidence>
<dbReference type="PANTHER" id="PTHR11135:SF0">
    <property type="entry name" value="ELONGATOR COMPLEX PROTEIN 3"/>
    <property type="match status" value="1"/>
</dbReference>
<dbReference type="CDD" id="cd01335">
    <property type="entry name" value="Radical_SAM"/>
    <property type="match status" value="1"/>
</dbReference>
<dbReference type="SFLD" id="SFLDS00029">
    <property type="entry name" value="Radical_SAM"/>
    <property type="match status" value="1"/>
</dbReference>
<dbReference type="PIRSF" id="PIRSF004954">
    <property type="entry name" value="Radical_SAM"/>
    <property type="match status" value="1"/>
</dbReference>
<keyword evidence="5" id="KW-0408">Iron</keyword>